<keyword evidence="5 8" id="KW-0418">Kinase</keyword>
<keyword evidence="9" id="KW-1185">Reference proteome</keyword>
<dbReference type="EMBL" id="CP107006">
    <property type="protein sequence ID" value="UYQ92832.1"/>
    <property type="molecule type" value="Genomic_DNA"/>
</dbReference>
<feature type="domain" description="Histidine kinase" evidence="7">
    <location>
        <begin position="27"/>
        <end position="244"/>
    </location>
</feature>
<dbReference type="SMART" id="SM00387">
    <property type="entry name" value="HATPase_c"/>
    <property type="match status" value="1"/>
</dbReference>
<dbReference type="InterPro" id="IPR003594">
    <property type="entry name" value="HATPase_dom"/>
</dbReference>
<dbReference type="Proteomes" id="UP001162741">
    <property type="component" value="Chromosome"/>
</dbReference>
<evidence type="ECO:0000313" key="8">
    <source>
        <dbReference type="EMBL" id="UYQ92832.1"/>
    </source>
</evidence>
<organism evidence="8 9">
    <name type="scientific">Chitinophaga horti</name>
    <dbReference type="NCBI Taxonomy" id="2920382"/>
    <lineage>
        <taxon>Bacteria</taxon>
        <taxon>Pseudomonadati</taxon>
        <taxon>Bacteroidota</taxon>
        <taxon>Chitinophagia</taxon>
        <taxon>Chitinophagales</taxon>
        <taxon>Chitinophagaceae</taxon>
        <taxon>Chitinophaga</taxon>
    </lineage>
</organism>
<accession>A0ABY6IZL9</accession>
<dbReference type="InterPro" id="IPR050736">
    <property type="entry name" value="Sensor_HK_Regulatory"/>
</dbReference>
<dbReference type="Pfam" id="PF00512">
    <property type="entry name" value="HisKA"/>
    <property type="match status" value="1"/>
</dbReference>
<dbReference type="CDD" id="cd00082">
    <property type="entry name" value="HisKA"/>
    <property type="match status" value="1"/>
</dbReference>
<dbReference type="Gene3D" id="1.10.287.130">
    <property type="match status" value="1"/>
</dbReference>
<dbReference type="PANTHER" id="PTHR43711:SF1">
    <property type="entry name" value="HISTIDINE KINASE 1"/>
    <property type="match status" value="1"/>
</dbReference>
<dbReference type="InterPro" id="IPR003661">
    <property type="entry name" value="HisK_dim/P_dom"/>
</dbReference>
<evidence type="ECO:0000256" key="3">
    <source>
        <dbReference type="ARBA" id="ARBA00022553"/>
    </source>
</evidence>
<dbReference type="InterPro" id="IPR036890">
    <property type="entry name" value="HATPase_C_sf"/>
</dbReference>
<dbReference type="InterPro" id="IPR036097">
    <property type="entry name" value="HisK_dim/P_sf"/>
</dbReference>
<keyword evidence="4" id="KW-0808">Transferase</keyword>
<evidence type="ECO:0000259" key="7">
    <source>
        <dbReference type="PROSITE" id="PS50109"/>
    </source>
</evidence>
<protein>
    <recommendedName>
        <fullName evidence="2">histidine kinase</fullName>
        <ecNumber evidence="2">2.7.13.3</ecNumber>
    </recommendedName>
</protein>
<dbReference type="SMART" id="SM00388">
    <property type="entry name" value="HisKA"/>
    <property type="match status" value="1"/>
</dbReference>
<proteinExistence type="predicted"/>
<dbReference type="Pfam" id="PF02518">
    <property type="entry name" value="HATPase_c"/>
    <property type="match status" value="1"/>
</dbReference>
<dbReference type="InterPro" id="IPR004358">
    <property type="entry name" value="Sig_transdc_His_kin-like_C"/>
</dbReference>
<evidence type="ECO:0000256" key="4">
    <source>
        <dbReference type="ARBA" id="ARBA00022679"/>
    </source>
</evidence>
<evidence type="ECO:0000256" key="2">
    <source>
        <dbReference type="ARBA" id="ARBA00012438"/>
    </source>
</evidence>
<dbReference type="InterPro" id="IPR005467">
    <property type="entry name" value="His_kinase_dom"/>
</dbReference>
<dbReference type="EC" id="2.7.13.3" evidence="2"/>
<comment type="catalytic activity">
    <reaction evidence="1">
        <text>ATP + protein L-histidine = ADP + protein N-phospho-L-histidine.</text>
        <dbReference type="EC" id="2.7.13.3"/>
    </reaction>
</comment>
<evidence type="ECO:0000313" key="9">
    <source>
        <dbReference type="Proteomes" id="UP001162741"/>
    </source>
</evidence>
<reference evidence="8" key="1">
    <citation type="submission" date="2022-10" db="EMBL/GenBank/DDBJ databases">
        <title>Chitinophaga sp. nov., isolated from soil.</title>
        <authorList>
            <person name="Jeon C.O."/>
        </authorList>
    </citation>
    <scope>NUCLEOTIDE SEQUENCE</scope>
    <source>
        <strain evidence="8">R8</strain>
    </source>
</reference>
<keyword evidence="6" id="KW-0902">Two-component regulatory system</keyword>
<dbReference type="SUPFAM" id="SSF47384">
    <property type="entry name" value="Homodimeric domain of signal transducing histidine kinase"/>
    <property type="match status" value="1"/>
</dbReference>
<dbReference type="PROSITE" id="PS50109">
    <property type="entry name" value="HIS_KIN"/>
    <property type="match status" value="1"/>
</dbReference>
<keyword evidence="3" id="KW-0597">Phosphoprotein</keyword>
<dbReference type="Gene3D" id="3.30.565.10">
    <property type="entry name" value="Histidine kinase-like ATPase, C-terminal domain"/>
    <property type="match status" value="1"/>
</dbReference>
<evidence type="ECO:0000256" key="5">
    <source>
        <dbReference type="ARBA" id="ARBA00022777"/>
    </source>
</evidence>
<evidence type="ECO:0000256" key="6">
    <source>
        <dbReference type="ARBA" id="ARBA00023012"/>
    </source>
</evidence>
<dbReference type="PRINTS" id="PR00344">
    <property type="entry name" value="BCTRLSENSOR"/>
</dbReference>
<dbReference type="CDD" id="cd00075">
    <property type="entry name" value="HATPase"/>
    <property type="match status" value="1"/>
</dbReference>
<sequence length="246" mass="27274">MPTPVNHLPESTPLPADTETMKTFMGMLAHEMRTQVAGICTASTILLEERGSGKRLQQYLSHIKYSGEDLLHVLDNMMATATVGNGNLDITLKDTRVQLREWLKLHLRQYNLITAVRDIKLKTVVHRSVPEYITTDVIKLGQVLKNLIDNAIKHSPPNSYISITIHPLGDNRLLFQVTDQGVGIPEDKIHLLFQPFRQLDNGLAGTGLGLYISKLYATSLGGDVMIGSNHNSGTTFLLLITHKTDA</sequence>
<gene>
    <name evidence="8" type="ORF">MKQ68_22385</name>
</gene>
<dbReference type="GO" id="GO:0016301">
    <property type="term" value="F:kinase activity"/>
    <property type="evidence" value="ECO:0007669"/>
    <property type="project" value="UniProtKB-KW"/>
</dbReference>
<dbReference type="SUPFAM" id="SSF55874">
    <property type="entry name" value="ATPase domain of HSP90 chaperone/DNA topoisomerase II/histidine kinase"/>
    <property type="match status" value="1"/>
</dbReference>
<name>A0ABY6IZL9_9BACT</name>
<dbReference type="PANTHER" id="PTHR43711">
    <property type="entry name" value="TWO-COMPONENT HISTIDINE KINASE"/>
    <property type="match status" value="1"/>
</dbReference>
<evidence type="ECO:0000256" key="1">
    <source>
        <dbReference type="ARBA" id="ARBA00000085"/>
    </source>
</evidence>
<dbReference type="RefSeq" id="WP_244836435.1">
    <property type="nucleotide sequence ID" value="NZ_CP107006.1"/>
</dbReference>